<organism evidence="1 2">
    <name type="scientific">Rhodococcus pyridinivorans KG-16</name>
    <dbReference type="NCBI Taxonomy" id="1441730"/>
    <lineage>
        <taxon>Bacteria</taxon>
        <taxon>Bacillati</taxon>
        <taxon>Actinomycetota</taxon>
        <taxon>Actinomycetes</taxon>
        <taxon>Mycobacteriales</taxon>
        <taxon>Nocardiaceae</taxon>
        <taxon>Rhodococcus</taxon>
    </lineage>
</organism>
<protein>
    <recommendedName>
        <fullName evidence="3">Dodecin family protein</fullName>
    </recommendedName>
</protein>
<dbReference type="EMBL" id="AZXY01000001">
    <property type="protein sequence ID" value="KSZ60045.1"/>
    <property type="molecule type" value="Genomic_DNA"/>
</dbReference>
<dbReference type="InterPro" id="IPR036694">
    <property type="entry name" value="Dodecin-like_sf"/>
</dbReference>
<dbReference type="PANTHER" id="PTHR39324:SF1">
    <property type="entry name" value="CALCIUM DODECIN"/>
    <property type="match status" value="1"/>
</dbReference>
<evidence type="ECO:0008006" key="3">
    <source>
        <dbReference type="Google" id="ProtNLM"/>
    </source>
</evidence>
<dbReference type="Gene3D" id="3.30.1660.10">
    <property type="entry name" value="Flavin-binding protein dodecin"/>
    <property type="match status" value="1"/>
</dbReference>
<dbReference type="AlphaFoldDB" id="A0A0V9UPV5"/>
<dbReference type="RefSeq" id="WP_060650173.1">
    <property type="nucleotide sequence ID" value="NZ_AZXY01000001.1"/>
</dbReference>
<dbReference type="PANTHER" id="PTHR39324">
    <property type="entry name" value="CALCIUM DODECIN"/>
    <property type="match status" value="1"/>
</dbReference>
<comment type="caution">
    <text evidence="1">The sequence shown here is derived from an EMBL/GenBank/DDBJ whole genome shotgun (WGS) entry which is preliminary data.</text>
</comment>
<evidence type="ECO:0000313" key="2">
    <source>
        <dbReference type="Proteomes" id="UP000053060"/>
    </source>
</evidence>
<reference evidence="2" key="1">
    <citation type="submission" date="2015-01" db="EMBL/GenBank/DDBJ databases">
        <title>Draft genome sequence of Rhodococcus pyridinivorans strain KG-16, a hydrocarbon-degrading bacterium.</title>
        <authorList>
            <person name="Aggarwal R.K."/>
            <person name="Dawar C."/>
        </authorList>
    </citation>
    <scope>NUCLEOTIDE SEQUENCE [LARGE SCALE GENOMIC DNA]</scope>
    <source>
        <strain evidence="2">KG-16</strain>
    </source>
</reference>
<dbReference type="InterPro" id="IPR025543">
    <property type="entry name" value="Dodecin-like"/>
</dbReference>
<gene>
    <name evidence="1" type="ORF">Z045_00720</name>
</gene>
<name>A0A0V9UPV5_9NOCA</name>
<proteinExistence type="predicted"/>
<dbReference type="Pfam" id="PF07311">
    <property type="entry name" value="Dodecin"/>
    <property type="match status" value="1"/>
</dbReference>
<dbReference type="GeneID" id="86868007"/>
<dbReference type="PATRIC" id="fig|1441730.3.peg.157"/>
<dbReference type="InterPro" id="IPR050049">
    <property type="entry name" value="Dodecin_bact"/>
</dbReference>
<dbReference type="Proteomes" id="UP000053060">
    <property type="component" value="Unassembled WGS sequence"/>
</dbReference>
<dbReference type="SUPFAM" id="SSF89807">
    <property type="entry name" value="Dodecin-like"/>
    <property type="match status" value="1"/>
</dbReference>
<dbReference type="NCBIfam" id="NF043052">
    <property type="entry name" value="DodecBact"/>
    <property type="match status" value="1"/>
</dbReference>
<dbReference type="InterPro" id="IPR009923">
    <property type="entry name" value="Dodecin"/>
</dbReference>
<sequence>MSHVYRVIEVVGSSTTGVDDAIAKAVARAAETTRHLEWFETVNIRGHIDDGRVAHTQVTLKIGFRIESSTETDI</sequence>
<accession>A0A0V9UPV5</accession>
<evidence type="ECO:0000313" key="1">
    <source>
        <dbReference type="EMBL" id="KSZ60045.1"/>
    </source>
</evidence>
<reference evidence="1 2" key="2">
    <citation type="journal article" date="2016" name="Genome Announc.">
        <title>Draft Genome Sequence of a Versatile Hydrocarbon-Degrading Bacterium, Rhodococcus pyridinivorans Strain KG-16, Collected from Oil Fields in India.</title>
        <authorList>
            <person name="Aggarwal R.K."/>
            <person name="Dawar C."/>
            <person name="Phanindranath R."/>
            <person name="Mutnuri L."/>
            <person name="Dayal A.M."/>
        </authorList>
    </citation>
    <scope>NUCLEOTIDE SEQUENCE [LARGE SCALE GENOMIC DNA]</scope>
    <source>
        <strain evidence="1 2">KG-16</strain>
    </source>
</reference>